<dbReference type="PIRSF" id="PIRSF006113">
    <property type="entry name" value="PTP_synth"/>
    <property type="match status" value="1"/>
</dbReference>
<dbReference type="PANTHER" id="PTHR12589:SF7">
    <property type="entry name" value="6-PYRUVOYL TETRAHYDROBIOPTERIN SYNTHASE"/>
    <property type="match status" value="1"/>
</dbReference>
<gene>
    <name evidence="11" type="ORF">SAMN05192581_101519</name>
    <name evidence="12" type="ORF">SAMN05192582_108512</name>
</gene>
<comment type="similarity">
    <text evidence="2 8">Belongs to the PTPS family. QueD subfamily.</text>
</comment>
<keyword evidence="5 8" id="KW-0862">Zinc</keyword>
<keyword evidence="6 8" id="KW-0456">Lyase</keyword>
<dbReference type="GO" id="GO:0046872">
    <property type="term" value="F:metal ion binding"/>
    <property type="evidence" value="ECO:0007669"/>
    <property type="project" value="UniProtKB-KW"/>
</dbReference>
<evidence type="ECO:0000256" key="3">
    <source>
        <dbReference type="ARBA" id="ARBA00018141"/>
    </source>
</evidence>
<dbReference type="Pfam" id="PF01242">
    <property type="entry name" value="PTPS"/>
    <property type="match status" value="1"/>
</dbReference>
<organism evidence="11 14">
    <name type="scientific">Bacteroides ovatus</name>
    <dbReference type="NCBI Taxonomy" id="28116"/>
    <lineage>
        <taxon>Bacteria</taxon>
        <taxon>Pseudomonadati</taxon>
        <taxon>Bacteroidota</taxon>
        <taxon>Bacteroidia</taxon>
        <taxon>Bacteroidales</taxon>
        <taxon>Bacteroidaceae</taxon>
        <taxon>Bacteroides</taxon>
    </lineage>
</organism>
<dbReference type="GO" id="GO:0008616">
    <property type="term" value="P:tRNA queuosine(34) biosynthetic process"/>
    <property type="evidence" value="ECO:0007669"/>
    <property type="project" value="UniProtKB-KW"/>
</dbReference>
<proteinExistence type="inferred from homology"/>
<protein>
    <recommendedName>
        <fullName evidence="3 8">6-carboxy-5,6,7,8-tetrahydropterin synthase</fullName>
        <ecNumber evidence="8">4.-.-.-</ecNumber>
    </recommendedName>
</protein>
<dbReference type="Proteomes" id="UP000183670">
    <property type="component" value="Unassembled WGS sequence"/>
</dbReference>
<feature type="active site" description="Charge relay system" evidence="9">
    <location>
        <position position="65"/>
    </location>
</feature>
<dbReference type="AlphaFoldDB" id="A0A1G6G4U0"/>
<evidence type="ECO:0000256" key="6">
    <source>
        <dbReference type="ARBA" id="ARBA00023239"/>
    </source>
</evidence>
<feature type="binding site" evidence="10">
    <location>
        <position position="28"/>
    </location>
    <ligand>
        <name>Zn(2+)</name>
        <dbReference type="ChEBI" id="CHEBI:29105"/>
    </ligand>
</feature>
<dbReference type="Proteomes" id="UP000181870">
    <property type="component" value="Unassembled WGS sequence"/>
</dbReference>
<dbReference type="GO" id="GO:0070497">
    <property type="term" value="F:6-carboxytetrahydropterin synthase activity"/>
    <property type="evidence" value="ECO:0007669"/>
    <property type="project" value="UniProtKB-EC"/>
</dbReference>
<sequence length="118" mass="13630">MFTVIKRMEISASHKLVLPYRSKCASLHGHNWIITVYCRSMRLNSEGMVVDFTRIKEVVMEKLDHQNLNEVLPFNPTAENIARWVCKQLPQCYKVEVQESEGNIVIYEKDSASAEGQE</sequence>
<evidence type="ECO:0000313" key="13">
    <source>
        <dbReference type="Proteomes" id="UP000181870"/>
    </source>
</evidence>
<dbReference type="InterPro" id="IPR038418">
    <property type="entry name" value="6-PTP_synth/QueD_sf"/>
</dbReference>
<dbReference type="InterPro" id="IPR007115">
    <property type="entry name" value="6-PTP_synth/QueD"/>
</dbReference>
<accession>A0A1G6G4U0</accession>
<evidence type="ECO:0000256" key="4">
    <source>
        <dbReference type="ARBA" id="ARBA00022723"/>
    </source>
</evidence>
<dbReference type="Gene3D" id="3.30.479.10">
    <property type="entry name" value="6-pyruvoyl tetrahydropterin synthase/QueD"/>
    <property type="match status" value="1"/>
</dbReference>
<evidence type="ECO:0000256" key="2">
    <source>
        <dbReference type="ARBA" id="ARBA00008900"/>
    </source>
</evidence>
<feature type="binding site" evidence="10">
    <location>
        <position position="30"/>
    </location>
    <ligand>
        <name>Zn(2+)</name>
        <dbReference type="ChEBI" id="CHEBI:29105"/>
    </ligand>
</feature>
<evidence type="ECO:0000256" key="10">
    <source>
        <dbReference type="PIRSR" id="PIRSR006113-2"/>
    </source>
</evidence>
<dbReference type="RefSeq" id="WP_009000630.1">
    <property type="nucleotide sequence ID" value="NZ_CAKJYZ010000002.1"/>
</dbReference>
<evidence type="ECO:0000256" key="9">
    <source>
        <dbReference type="PIRSR" id="PIRSR006113-1"/>
    </source>
</evidence>
<dbReference type="SUPFAM" id="SSF55620">
    <property type="entry name" value="Tetrahydrobiopterin biosynthesis enzymes-like"/>
    <property type="match status" value="1"/>
</dbReference>
<evidence type="ECO:0000313" key="12">
    <source>
        <dbReference type="EMBL" id="SDI87551.1"/>
    </source>
</evidence>
<dbReference type="EC" id="4.-.-.-" evidence="8"/>
<dbReference type="KEGG" id="boa:Bovatus_04673"/>
<dbReference type="PANTHER" id="PTHR12589">
    <property type="entry name" value="PYRUVOYL TETRAHYDROBIOPTERIN SYNTHASE"/>
    <property type="match status" value="1"/>
</dbReference>
<keyword evidence="8" id="KW-0671">Queuosine biosynthesis</keyword>
<evidence type="ECO:0000256" key="8">
    <source>
        <dbReference type="PIRNR" id="PIRNR006113"/>
    </source>
</evidence>
<evidence type="ECO:0000256" key="1">
    <source>
        <dbReference type="ARBA" id="ARBA00005061"/>
    </source>
</evidence>
<comment type="pathway">
    <text evidence="1 8">Purine metabolism; 7-cyano-7-deazaguanine biosynthesis.</text>
</comment>
<name>A0A1G6G4U0_BACOV</name>
<dbReference type="GeneID" id="29454553"/>
<evidence type="ECO:0000256" key="5">
    <source>
        <dbReference type="ARBA" id="ARBA00022833"/>
    </source>
</evidence>
<evidence type="ECO:0000256" key="7">
    <source>
        <dbReference type="ARBA" id="ARBA00048807"/>
    </source>
</evidence>
<feature type="active site" description="Proton acceptor" evidence="9">
    <location>
        <position position="24"/>
    </location>
</feature>
<evidence type="ECO:0000313" key="14">
    <source>
        <dbReference type="Proteomes" id="UP000183670"/>
    </source>
</evidence>
<reference evidence="13 14" key="1">
    <citation type="submission" date="2016-10" db="EMBL/GenBank/DDBJ databases">
        <authorList>
            <person name="de Groot N.N."/>
        </authorList>
    </citation>
    <scope>NUCLEOTIDE SEQUENCE [LARGE SCALE GENOMIC DNA]</scope>
    <source>
        <strain evidence="11 14">NLAE-zl-C500</strain>
        <strain evidence="12 13">NLAE-zl-C57</strain>
    </source>
</reference>
<dbReference type="EMBL" id="FNDO01000085">
    <property type="protein sequence ID" value="SDI87551.1"/>
    <property type="molecule type" value="Genomic_DNA"/>
</dbReference>
<feature type="active site" description="Charge relay system" evidence="9">
    <location>
        <position position="99"/>
    </location>
</feature>
<dbReference type="FunFam" id="3.30.479.10:FF:000009">
    <property type="entry name" value="6-carboxy-5,6,7,8-tetrahydropterin synthase"/>
    <property type="match status" value="1"/>
</dbReference>
<dbReference type="UniPathway" id="UPA00391"/>
<feature type="binding site" evidence="10">
    <location>
        <position position="14"/>
    </location>
    <ligand>
        <name>Zn(2+)</name>
        <dbReference type="ChEBI" id="CHEBI:29105"/>
    </ligand>
</feature>
<evidence type="ECO:0000313" key="11">
    <source>
        <dbReference type="EMBL" id="SDB76941.1"/>
    </source>
</evidence>
<keyword evidence="4 8" id="KW-0479">Metal-binding</keyword>
<dbReference type="EMBL" id="FMYE01000015">
    <property type="protein sequence ID" value="SDB76941.1"/>
    <property type="molecule type" value="Genomic_DNA"/>
</dbReference>
<comment type="cofactor">
    <cofactor evidence="8 10">
        <name>Zn(2+)</name>
        <dbReference type="ChEBI" id="CHEBI:29105"/>
    </cofactor>
    <text evidence="8 10">Binds 1 zinc ion per subunit.</text>
</comment>
<comment type="catalytic activity">
    <reaction evidence="7 8">
        <text>7,8-dihydroneopterin 3'-triphosphate + H2O = 6-carboxy-5,6,7,8-tetrahydropterin + triphosphate + acetaldehyde + 2 H(+)</text>
        <dbReference type="Rhea" id="RHEA:27966"/>
        <dbReference type="ChEBI" id="CHEBI:15343"/>
        <dbReference type="ChEBI" id="CHEBI:15377"/>
        <dbReference type="ChEBI" id="CHEBI:15378"/>
        <dbReference type="ChEBI" id="CHEBI:18036"/>
        <dbReference type="ChEBI" id="CHEBI:58462"/>
        <dbReference type="ChEBI" id="CHEBI:61032"/>
        <dbReference type="EC" id="4.1.2.50"/>
    </reaction>
</comment>